<accession>A0A2J8A279</accession>
<dbReference type="PANTHER" id="PTHR15852:SF52">
    <property type="entry name" value="THYLAKOID LUMENAL P17.1 PROTEIN"/>
    <property type="match status" value="1"/>
</dbReference>
<protein>
    <submittedName>
        <fullName evidence="2">Uncharacterized protein</fullName>
    </submittedName>
</protein>
<organism evidence="2 3">
    <name type="scientific">Tetrabaena socialis</name>
    <dbReference type="NCBI Taxonomy" id="47790"/>
    <lineage>
        <taxon>Eukaryota</taxon>
        <taxon>Viridiplantae</taxon>
        <taxon>Chlorophyta</taxon>
        <taxon>core chlorophytes</taxon>
        <taxon>Chlorophyceae</taxon>
        <taxon>CS clade</taxon>
        <taxon>Chlamydomonadales</taxon>
        <taxon>Tetrabaenaceae</taxon>
        <taxon>Tetrabaena</taxon>
    </lineage>
</organism>
<evidence type="ECO:0000313" key="3">
    <source>
        <dbReference type="Proteomes" id="UP000236333"/>
    </source>
</evidence>
<dbReference type="PANTHER" id="PTHR15852">
    <property type="entry name" value="PLASTID TRANSCRIPTIONALLY ACTIVE PROTEIN"/>
    <property type="match status" value="1"/>
</dbReference>
<proteinExistence type="predicted"/>
<feature type="region of interest" description="Disordered" evidence="1">
    <location>
        <begin position="1"/>
        <end position="20"/>
    </location>
</feature>
<dbReference type="EMBL" id="PGGS01000226">
    <property type="protein sequence ID" value="PNH06605.1"/>
    <property type="molecule type" value="Genomic_DNA"/>
</dbReference>
<dbReference type="AlphaFoldDB" id="A0A2J8A279"/>
<gene>
    <name evidence="2" type="ORF">TSOC_007046</name>
</gene>
<sequence length="149" mass="15531">MLNGGARGALQPQAQPPSSCHACTCRRLLSRRGPEGRRSVDCAAVPAEALQDILVGSAVLAAASVAVYSGLKKDPVPCSLCMGLGGIKCFGCDGDGKKESVSRDSLYEGPPPKRDLFGRSPNPRECRVCKGVGLVLCSQCKGSGFQSMF</sequence>
<dbReference type="OrthoDB" id="542764at2759"/>
<evidence type="ECO:0000256" key="1">
    <source>
        <dbReference type="SAM" id="MobiDB-lite"/>
    </source>
</evidence>
<name>A0A2J8A279_9CHLO</name>
<reference evidence="2 3" key="1">
    <citation type="journal article" date="2017" name="Mol. Biol. Evol.">
        <title>The 4-celled Tetrabaena socialis nuclear genome reveals the essential components for genetic control of cell number at the origin of multicellularity in the volvocine lineage.</title>
        <authorList>
            <person name="Featherston J."/>
            <person name="Arakaki Y."/>
            <person name="Hanschen E.R."/>
            <person name="Ferris P.J."/>
            <person name="Michod R.E."/>
            <person name="Olson B.J.S.C."/>
            <person name="Nozaki H."/>
            <person name="Durand P.M."/>
        </authorList>
    </citation>
    <scope>NUCLEOTIDE SEQUENCE [LARGE SCALE GENOMIC DNA]</scope>
    <source>
        <strain evidence="2 3">NIES-571</strain>
    </source>
</reference>
<keyword evidence="3" id="KW-1185">Reference proteome</keyword>
<comment type="caution">
    <text evidence="2">The sequence shown here is derived from an EMBL/GenBank/DDBJ whole genome shotgun (WGS) entry which is preliminary data.</text>
</comment>
<dbReference type="Proteomes" id="UP000236333">
    <property type="component" value="Unassembled WGS sequence"/>
</dbReference>
<evidence type="ECO:0000313" key="2">
    <source>
        <dbReference type="EMBL" id="PNH06605.1"/>
    </source>
</evidence>
<feature type="region of interest" description="Disordered" evidence="1">
    <location>
        <begin position="97"/>
        <end position="119"/>
    </location>
</feature>